<name>A0AAE0TE51_9BIVA</name>
<dbReference type="EMBL" id="JAEAOA010001994">
    <property type="protein sequence ID" value="KAK3608691.1"/>
    <property type="molecule type" value="Genomic_DNA"/>
</dbReference>
<reference evidence="1" key="1">
    <citation type="journal article" date="2021" name="Genome Biol. Evol.">
        <title>A High-Quality Reference Genome for a Parasitic Bivalve with Doubly Uniparental Inheritance (Bivalvia: Unionida).</title>
        <authorList>
            <person name="Smith C.H."/>
        </authorList>
    </citation>
    <scope>NUCLEOTIDE SEQUENCE</scope>
    <source>
        <strain evidence="1">CHS0354</strain>
    </source>
</reference>
<evidence type="ECO:0000313" key="2">
    <source>
        <dbReference type="Proteomes" id="UP001195483"/>
    </source>
</evidence>
<dbReference type="Proteomes" id="UP001195483">
    <property type="component" value="Unassembled WGS sequence"/>
</dbReference>
<protein>
    <submittedName>
        <fullName evidence="1">Uncharacterized protein</fullName>
    </submittedName>
</protein>
<comment type="caution">
    <text evidence="1">The sequence shown here is derived from an EMBL/GenBank/DDBJ whole genome shotgun (WGS) entry which is preliminary data.</text>
</comment>
<dbReference type="AlphaFoldDB" id="A0AAE0TE51"/>
<keyword evidence="2" id="KW-1185">Reference proteome</keyword>
<reference evidence="1" key="2">
    <citation type="journal article" date="2021" name="Genome Biol. Evol.">
        <title>Developing a high-quality reference genome for a parasitic bivalve with doubly uniparental inheritance (Bivalvia: Unionida).</title>
        <authorList>
            <person name="Smith C.H."/>
        </authorList>
    </citation>
    <scope>NUCLEOTIDE SEQUENCE</scope>
    <source>
        <strain evidence="1">CHS0354</strain>
        <tissue evidence="1">Mantle</tissue>
    </source>
</reference>
<proteinExistence type="predicted"/>
<accession>A0AAE0TE51</accession>
<sequence length="115" mass="12963">MVDSPAHLNYDFISKVWIPGMTDRMKTSVSLSCHLILQFLLAAQMKIVQHLGFMSLYHPGFASIQQCHQHNSFLDLKFCLHTVVSVIPHICTWSAKAYTCLSNSGIGFFINNDCT</sequence>
<organism evidence="1 2">
    <name type="scientific">Potamilus streckersoni</name>
    <dbReference type="NCBI Taxonomy" id="2493646"/>
    <lineage>
        <taxon>Eukaryota</taxon>
        <taxon>Metazoa</taxon>
        <taxon>Spiralia</taxon>
        <taxon>Lophotrochozoa</taxon>
        <taxon>Mollusca</taxon>
        <taxon>Bivalvia</taxon>
        <taxon>Autobranchia</taxon>
        <taxon>Heteroconchia</taxon>
        <taxon>Palaeoheterodonta</taxon>
        <taxon>Unionida</taxon>
        <taxon>Unionoidea</taxon>
        <taxon>Unionidae</taxon>
        <taxon>Ambleminae</taxon>
        <taxon>Lampsilini</taxon>
        <taxon>Potamilus</taxon>
    </lineage>
</organism>
<evidence type="ECO:0000313" key="1">
    <source>
        <dbReference type="EMBL" id="KAK3608691.1"/>
    </source>
</evidence>
<gene>
    <name evidence="1" type="ORF">CHS0354_034095</name>
</gene>
<reference evidence="1" key="3">
    <citation type="submission" date="2023-05" db="EMBL/GenBank/DDBJ databases">
        <authorList>
            <person name="Smith C.H."/>
        </authorList>
    </citation>
    <scope>NUCLEOTIDE SEQUENCE</scope>
    <source>
        <strain evidence="1">CHS0354</strain>
        <tissue evidence="1">Mantle</tissue>
    </source>
</reference>